<proteinExistence type="predicted"/>
<name>A0A814AGN9_9BILA</name>
<dbReference type="Proteomes" id="UP000663870">
    <property type="component" value="Unassembled WGS sequence"/>
</dbReference>
<dbReference type="EMBL" id="CAJNOT010000086">
    <property type="protein sequence ID" value="CAF0829702.1"/>
    <property type="molecule type" value="Genomic_DNA"/>
</dbReference>
<dbReference type="EMBL" id="CAJNOL010000179">
    <property type="protein sequence ID" value="CAF0911593.1"/>
    <property type="molecule type" value="Genomic_DNA"/>
</dbReference>
<dbReference type="Proteomes" id="UP000663864">
    <property type="component" value="Unassembled WGS sequence"/>
</dbReference>
<evidence type="ECO:0000313" key="8">
    <source>
        <dbReference type="EMBL" id="CAF3657944.1"/>
    </source>
</evidence>
<dbReference type="EMBL" id="CAJOBD010000381">
    <property type="protein sequence ID" value="CAF3657944.1"/>
    <property type="molecule type" value="Genomic_DNA"/>
</dbReference>
<dbReference type="Proteomes" id="UP000663882">
    <property type="component" value="Unassembled WGS sequence"/>
</dbReference>
<accession>A0A814AGN9</accession>
<evidence type="ECO:0000313" key="2">
    <source>
        <dbReference type="EMBL" id="CAF0829702.1"/>
    </source>
</evidence>
<dbReference type="Proteomes" id="UP000663874">
    <property type="component" value="Unassembled WGS sequence"/>
</dbReference>
<evidence type="ECO:0000313" key="10">
    <source>
        <dbReference type="Proteomes" id="UP000663870"/>
    </source>
</evidence>
<dbReference type="EMBL" id="CAJOAX010000030">
    <property type="protein sequence ID" value="CAF3485714.1"/>
    <property type="molecule type" value="Genomic_DNA"/>
</dbReference>
<dbReference type="Proteomes" id="UP000663823">
    <property type="component" value="Unassembled WGS sequence"/>
</dbReference>
<dbReference type="EMBL" id="CAJOBE010001713">
    <property type="protein sequence ID" value="CAF3768220.1"/>
    <property type="molecule type" value="Genomic_DNA"/>
</dbReference>
<evidence type="ECO:0000313" key="4">
    <source>
        <dbReference type="EMBL" id="CAF0911593.1"/>
    </source>
</evidence>
<sequence length="142" mass="17042">MTMMMMMMINPILITNDRYSLNKIARNKEHVIGAVMIAEQWNHAQRCQLIERLLPLCSSVQLDMLWTVLQPSLHRDYFYAVKSRYPNYHFKRISTPDSRSVKEYYSRRFDREESFYLSTINDLREFRDDDGLTRKSQSSFAQ</sequence>
<keyword evidence="10" id="KW-1185">Reference proteome</keyword>
<dbReference type="Proteomes" id="UP000663836">
    <property type="component" value="Unassembled WGS sequence"/>
</dbReference>
<evidence type="ECO:0000313" key="9">
    <source>
        <dbReference type="EMBL" id="CAF3768220.1"/>
    </source>
</evidence>
<evidence type="ECO:0000313" key="5">
    <source>
        <dbReference type="EMBL" id="CAF0913306.1"/>
    </source>
</evidence>
<evidence type="ECO:0000313" key="3">
    <source>
        <dbReference type="EMBL" id="CAF0852010.1"/>
    </source>
</evidence>
<comment type="caution">
    <text evidence="4">The sequence shown here is derived from an EMBL/GenBank/DDBJ whole genome shotgun (WGS) entry which is preliminary data.</text>
</comment>
<gene>
    <name evidence="9" type="ORF">FNK824_LOCUS13203</name>
    <name evidence="8" type="ORF">JBS370_LOCUS6736</name>
    <name evidence="4" type="ORF">JXQ802_LOCUS9671</name>
    <name evidence="5" type="ORF">JXQ802_LOCUS9753</name>
    <name evidence="7" type="ORF">OTI717_LOCUS808</name>
    <name evidence="3" type="ORF">PYM288_LOCUS7108</name>
    <name evidence="1" type="ORF">RFH988_LOCUS2272</name>
    <name evidence="6" type="ORF">SEV965_LOCUS16786</name>
    <name evidence="2" type="ORF">ZHD862_LOCUS3814</name>
</gene>
<dbReference type="AlphaFoldDB" id="A0A814AGN9"/>
<dbReference type="Proteomes" id="UP000663889">
    <property type="component" value="Unassembled WGS sequence"/>
</dbReference>
<dbReference type="EMBL" id="CAJNOU010000934">
    <property type="protein sequence ID" value="CAF1118701.1"/>
    <property type="molecule type" value="Genomic_DNA"/>
</dbReference>
<dbReference type="Proteomes" id="UP000663854">
    <property type="component" value="Unassembled WGS sequence"/>
</dbReference>
<protein>
    <submittedName>
        <fullName evidence="4">Uncharacterized protein</fullName>
    </submittedName>
</protein>
<dbReference type="EMBL" id="CAJNOL010000181">
    <property type="protein sequence ID" value="CAF0913306.1"/>
    <property type="molecule type" value="Genomic_DNA"/>
</dbReference>
<evidence type="ECO:0000313" key="7">
    <source>
        <dbReference type="EMBL" id="CAF3485714.1"/>
    </source>
</evidence>
<organism evidence="4 10">
    <name type="scientific">Rotaria sordida</name>
    <dbReference type="NCBI Taxonomy" id="392033"/>
    <lineage>
        <taxon>Eukaryota</taxon>
        <taxon>Metazoa</taxon>
        <taxon>Spiralia</taxon>
        <taxon>Gnathifera</taxon>
        <taxon>Rotifera</taxon>
        <taxon>Eurotatoria</taxon>
        <taxon>Bdelloidea</taxon>
        <taxon>Philodinida</taxon>
        <taxon>Philodinidae</taxon>
        <taxon>Rotaria</taxon>
    </lineage>
</organism>
<dbReference type="EMBL" id="CAJNOO010000048">
    <property type="protein sequence ID" value="CAF0769229.1"/>
    <property type="molecule type" value="Genomic_DNA"/>
</dbReference>
<evidence type="ECO:0000313" key="6">
    <source>
        <dbReference type="EMBL" id="CAF1118701.1"/>
    </source>
</evidence>
<dbReference type="EMBL" id="CAJNOH010000084">
    <property type="protein sequence ID" value="CAF0852010.1"/>
    <property type="molecule type" value="Genomic_DNA"/>
</dbReference>
<dbReference type="OrthoDB" id="10044234at2759"/>
<reference evidence="4" key="1">
    <citation type="submission" date="2021-02" db="EMBL/GenBank/DDBJ databases">
        <authorList>
            <person name="Nowell W R."/>
        </authorList>
    </citation>
    <scope>NUCLEOTIDE SEQUENCE</scope>
</reference>
<evidence type="ECO:0000313" key="1">
    <source>
        <dbReference type="EMBL" id="CAF0769229.1"/>
    </source>
</evidence>